<accession>A0A1H9FDE7</accession>
<dbReference type="PANTHER" id="PTHR45642">
    <property type="entry name" value="GDSL ESTERASE/LIPASE EXL3"/>
    <property type="match status" value="1"/>
</dbReference>
<proteinExistence type="predicted"/>
<evidence type="ECO:0000313" key="5">
    <source>
        <dbReference type="Proteomes" id="UP000242515"/>
    </source>
</evidence>
<feature type="domain" description="Autotransporter" evidence="3">
    <location>
        <begin position="396"/>
        <end position="668"/>
    </location>
</feature>
<dbReference type="InterPro" id="IPR050592">
    <property type="entry name" value="GDSL_lipolytic_enzyme"/>
</dbReference>
<evidence type="ECO:0000256" key="1">
    <source>
        <dbReference type="ARBA" id="ARBA00022729"/>
    </source>
</evidence>
<dbReference type="CDD" id="cd01847">
    <property type="entry name" value="Triacylglycerol_lipase_like"/>
    <property type="match status" value="1"/>
</dbReference>
<dbReference type="AlphaFoldDB" id="A0A1H9FDE7"/>
<dbReference type="EMBL" id="FOGC01000002">
    <property type="protein sequence ID" value="SEQ35927.1"/>
    <property type="molecule type" value="Genomic_DNA"/>
</dbReference>
<dbReference type="SMART" id="SM00869">
    <property type="entry name" value="Autotransporter"/>
    <property type="match status" value="1"/>
</dbReference>
<dbReference type="InterPro" id="IPR005546">
    <property type="entry name" value="Autotransporte_beta"/>
</dbReference>
<dbReference type="PROSITE" id="PS51208">
    <property type="entry name" value="AUTOTRANSPORTER"/>
    <property type="match status" value="1"/>
</dbReference>
<dbReference type="InterPro" id="IPR001087">
    <property type="entry name" value="GDSL"/>
</dbReference>
<keyword evidence="5" id="KW-1185">Reference proteome</keyword>
<protein>
    <submittedName>
        <fullName evidence="4">Outer membrane lipase/esterase</fullName>
    </submittedName>
</protein>
<dbReference type="Proteomes" id="UP000242515">
    <property type="component" value="Unassembled WGS sequence"/>
</dbReference>
<dbReference type="GO" id="GO:0016788">
    <property type="term" value="F:hydrolase activity, acting on ester bonds"/>
    <property type="evidence" value="ECO:0007669"/>
    <property type="project" value="InterPro"/>
</dbReference>
<sequence length="668" mass="73876">MKKSIASLIFASCFTTPLFAFENVISFGDSLSDGGALDLFGSKSRYIAGDNSLLYNEILSLNFTNKDLIVSTAGGNNYSLSGATASNTPLLIYKTEKQVDEYLTRNNGKASKDDLYIFWAGANDITTDVEMSLLNLNFGNLFNEGVNYQLSDAPQAVARQVGTLLDKGAGLVVVPNLPNAGLSPWTATALFGFSQMLLGGNILDLPSLYLIQDNSLRQQGNVYGEEQRQEAIITSLSKVLNNYGLRLPHDLIANVYRTLLSMENRLTQQFNHDLESSLSGLKGNIAYVDSYSLFQEMIDDPLSYGFDNILVPICQIGVGAPFCNQAQPSWHDDQTYLFSDWFHPSPEAHKIIAQYITALVNAPLMVSQLAEPVQSLMLGQNSFLMTQLSLFRQNRLNSRPYQFFGGYQGQRVAQNSSSKQPREQSNLGVIINANEYFAVGGGFSIGRANNLSLGPYLHTDYTQKTFSLFAQLLLGKSWLSTQVSVGDIKFDDITRTIPLGKALRKERGVSKGNHLSGSINAGYDFAIGEQISHGPHVSVLYRKGKVNGFVEKSSTSSSMKFSRHRFSDSYLSTGWHFSWKNSRINPFFEVNYIHPLYKKESSISGSLKSTGTSFTTPTKEKDSSNINVKLGTSFNINNSTQAFITADFPKIRNERSDIYYSAGLNFTF</sequence>
<reference evidence="5" key="1">
    <citation type="submission" date="2016-10" db="EMBL/GenBank/DDBJ databases">
        <authorList>
            <person name="Varghese N."/>
            <person name="Submissions S."/>
        </authorList>
    </citation>
    <scope>NUCLEOTIDE SEQUENCE [LARGE SCALE GENOMIC DNA]</scope>
    <source>
        <strain evidence="5">8N4</strain>
    </source>
</reference>
<feature type="chain" id="PRO_5017218009" evidence="2">
    <location>
        <begin position="21"/>
        <end position="668"/>
    </location>
</feature>
<evidence type="ECO:0000313" key="4">
    <source>
        <dbReference type="EMBL" id="SEQ35927.1"/>
    </source>
</evidence>
<dbReference type="STRING" id="988801.SAMN05216522_102274"/>
<dbReference type="Gene3D" id="3.40.50.1110">
    <property type="entry name" value="SGNH hydrolase"/>
    <property type="match status" value="1"/>
</dbReference>
<dbReference type="SUPFAM" id="SSF103515">
    <property type="entry name" value="Autotransporter"/>
    <property type="match status" value="1"/>
</dbReference>
<dbReference type="InterPro" id="IPR036514">
    <property type="entry name" value="SGNH_hydro_sf"/>
</dbReference>
<dbReference type="Pfam" id="PF03797">
    <property type="entry name" value="Autotransporter"/>
    <property type="match status" value="1"/>
</dbReference>
<gene>
    <name evidence="4" type="ORF">SAMN05216522_102274</name>
</gene>
<keyword evidence="1 2" id="KW-0732">Signal</keyword>
<feature type="signal peptide" evidence="2">
    <location>
        <begin position="1"/>
        <end position="20"/>
    </location>
</feature>
<dbReference type="Gene3D" id="2.40.128.130">
    <property type="entry name" value="Autotransporter beta-domain"/>
    <property type="match status" value="1"/>
</dbReference>
<dbReference type="PANTHER" id="PTHR45642:SF139">
    <property type="entry name" value="SGNH HYDROLASE-TYPE ESTERASE DOMAIN-CONTAINING PROTEIN"/>
    <property type="match status" value="1"/>
</dbReference>
<evidence type="ECO:0000259" key="3">
    <source>
        <dbReference type="PROSITE" id="PS51208"/>
    </source>
</evidence>
<organism evidence="4 5">
    <name type="scientific">Rosenbergiella nectarea</name>
    <dbReference type="NCBI Taxonomy" id="988801"/>
    <lineage>
        <taxon>Bacteria</taxon>
        <taxon>Pseudomonadati</taxon>
        <taxon>Pseudomonadota</taxon>
        <taxon>Gammaproteobacteria</taxon>
        <taxon>Enterobacterales</taxon>
        <taxon>Erwiniaceae</taxon>
        <taxon>Rosenbergiella</taxon>
    </lineage>
</organism>
<evidence type="ECO:0000256" key="2">
    <source>
        <dbReference type="SAM" id="SignalP"/>
    </source>
</evidence>
<dbReference type="InterPro" id="IPR036709">
    <property type="entry name" value="Autotransporte_beta_dom_sf"/>
</dbReference>
<dbReference type="RefSeq" id="WP_092673191.1">
    <property type="nucleotide sequence ID" value="NZ_FOGC01000002.1"/>
</dbReference>
<dbReference type="SUPFAM" id="SSF52266">
    <property type="entry name" value="SGNH hydrolase"/>
    <property type="match status" value="1"/>
</dbReference>
<name>A0A1H9FDE7_9GAMM</name>
<dbReference type="Pfam" id="PF00657">
    <property type="entry name" value="Lipase_GDSL"/>
    <property type="match status" value="1"/>
</dbReference>
<dbReference type="OrthoDB" id="5292073at2"/>